<keyword evidence="1" id="KW-0238">DNA-binding</keyword>
<evidence type="ECO:0000313" key="2">
    <source>
        <dbReference type="Proteomes" id="UP000308707"/>
    </source>
</evidence>
<dbReference type="Proteomes" id="UP000308707">
    <property type="component" value="Unassembled WGS sequence"/>
</dbReference>
<organism evidence="1 2">
    <name type="scientific">Luteimonas gilva</name>
    <dbReference type="NCBI Taxonomy" id="2572684"/>
    <lineage>
        <taxon>Bacteria</taxon>
        <taxon>Pseudomonadati</taxon>
        <taxon>Pseudomonadota</taxon>
        <taxon>Gammaproteobacteria</taxon>
        <taxon>Lysobacterales</taxon>
        <taxon>Lysobacteraceae</taxon>
        <taxon>Luteimonas</taxon>
    </lineage>
</organism>
<dbReference type="Pfam" id="PF04237">
    <property type="entry name" value="YjbR"/>
    <property type="match status" value="1"/>
</dbReference>
<keyword evidence="2" id="KW-1185">Reference proteome</keyword>
<protein>
    <submittedName>
        <fullName evidence="1">MmcQ/YjbR family DNA-binding protein</fullName>
    </submittedName>
</protein>
<dbReference type="AlphaFoldDB" id="A0A4U5JNQ2"/>
<dbReference type="OrthoDB" id="954305at2"/>
<gene>
    <name evidence="1" type="ORF">FCE95_12445</name>
</gene>
<dbReference type="RefSeq" id="WP_137267326.1">
    <property type="nucleotide sequence ID" value="NZ_SZUA01000002.1"/>
</dbReference>
<dbReference type="EMBL" id="SZUA01000002">
    <property type="protein sequence ID" value="TKR30895.1"/>
    <property type="molecule type" value="Genomic_DNA"/>
</dbReference>
<name>A0A4U5JNQ2_9GAMM</name>
<dbReference type="InterPro" id="IPR058532">
    <property type="entry name" value="YjbR/MT2646/Rv2570-like"/>
</dbReference>
<reference evidence="1 2" key="1">
    <citation type="submission" date="2019-04" db="EMBL/GenBank/DDBJ databases">
        <title>Reference strain of H23.</title>
        <authorList>
            <person name="Luo X."/>
        </authorList>
    </citation>
    <scope>NUCLEOTIDE SEQUENCE [LARGE SCALE GENOMIC DNA]</scope>
    <source>
        <strain evidence="1 2">H23</strain>
    </source>
</reference>
<dbReference type="InterPro" id="IPR038056">
    <property type="entry name" value="YjbR-like_sf"/>
</dbReference>
<evidence type="ECO:0000313" key="1">
    <source>
        <dbReference type="EMBL" id="TKR30895.1"/>
    </source>
</evidence>
<comment type="caution">
    <text evidence="1">The sequence shown here is derived from an EMBL/GenBank/DDBJ whole genome shotgun (WGS) entry which is preliminary data.</text>
</comment>
<sequence length="120" mass="13676">MSPKANPVDYDTVRQVAAGFPGVEEGASYGTPALKVRGKLLARLREDGRTLVLKCDFIQREMLMQAAPDVFFFTDHYRDYPLVLIDLPKVSRKALPGLIEDAWRPLANRKQIAEYEERRP</sequence>
<accession>A0A4U5JNQ2</accession>
<dbReference type="SUPFAM" id="SSF142906">
    <property type="entry name" value="YjbR-like"/>
    <property type="match status" value="1"/>
</dbReference>
<dbReference type="GO" id="GO:0003677">
    <property type="term" value="F:DNA binding"/>
    <property type="evidence" value="ECO:0007669"/>
    <property type="project" value="UniProtKB-KW"/>
</dbReference>
<proteinExistence type="predicted"/>